<dbReference type="PANTHER" id="PTHR46401:SF9">
    <property type="entry name" value="MANNOSYLTRANSFERASE A"/>
    <property type="match status" value="1"/>
</dbReference>
<dbReference type="PATRIC" id="fig|45071.6.peg.3238"/>
<comment type="caution">
    <text evidence="2">The sequence shown here is derived from an EMBL/GenBank/DDBJ whole genome shotgun (WGS) entry which is preliminary data.</text>
</comment>
<dbReference type="PANTHER" id="PTHR46401">
    <property type="entry name" value="GLYCOSYLTRANSFERASE WBBK-RELATED"/>
    <property type="match status" value="1"/>
</dbReference>
<evidence type="ECO:0000259" key="1">
    <source>
        <dbReference type="Pfam" id="PF00534"/>
    </source>
</evidence>
<dbReference type="STRING" id="45071.Lpar_3011"/>
<reference evidence="2 3" key="1">
    <citation type="submission" date="2016-02" db="EMBL/GenBank/DDBJ databases">
        <title>Secondary metabolites in Legionella.</title>
        <authorList>
            <person name="Tobias N.J."/>
            <person name="Bode H.B."/>
        </authorList>
    </citation>
    <scope>NUCLEOTIDE SEQUENCE [LARGE SCALE GENOMIC DNA]</scope>
    <source>
        <strain evidence="2 3">DSM 19216</strain>
    </source>
</reference>
<dbReference type="RefSeq" id="WP_058518714.1">
    <property type="nucleotide sequence ID" value="NZ_CAAAIE010000001.1"/>
</dbReference>
<accession>A0A1E5JLB2</accession>
<dbReference type="Proteomes" id="UP000095229">
    <property type="component" value="Unassembled WGS sequence"/>
</dbReference>
<name>A0A1E5JLB2_9GAMM</name>
<dbReference type="SUPFAM" id="SSF53756">
    <property type="entry name" value="UDP-Glycosyltransferase/glycogen phosphorylase"/>
    <property type="match status" value="1"/>
</dbReference>
<organism evidence="2 3">
    <name type="scientific">Legionella parisiensis</name>
    <dbReference type="NCBI Taxonomy" id="45071"/>
    <lineage>
        <taxon>Bacteria</taxon>
        <taxon>Pseudomonadati</taxon>
        <taxon>Pseudomonadota</taxon>
        <taxon>Gammaproteobacteria</taxon>
        <taxon>Legionellales</taxon>
        <taxon>Legionellaceae</taxon>
        <taxon>Legionella</taxon>
    </lineage>
</organism>
<dbReference type="GO" id="GO:0016757">
    <property type="term" value="F:glycosyltransferase activity"/>
    <property type="evidence" value="ECO:0007669"/>
    <property type="project" value="InterPro"/>
</dbReference>
<feature type="domain" description="Glycosyl transferase family 1" evidence="1">
    <location>
        <begin position="206"/>
        <end position="330"/>
    </location>
</feature>
<dbReference type="Pfam" id="PF00534">
    <property type="entry name" value="Glycos_transf_1"/>
    <property type="match status" value="1"/>
</dbReference>
<proteinExistence type="predicted"/>
<dbReference type="CDD" id="cd03809">
    <property type="entry name" value="GT4_MtfB-like"/>
    <property type="match status" value="1"/>
</dbReference>
<dbReference type="AlphaFoldDB" id="A0A1E5JLB2"/>
<dbReference type="Gene3D" id="3.40.50.2000">
    <property type="entry name" value="Glycogen Phosphorylase B"/>
    <property type="match status" value="1"/>
</dbReference>
<evidence type="ECO:0000313" key="2">
    <source>
        <dbReference type="EMBL" id="OEH45294.1"/>
    </source>
</evidence>
<sequence>MKQILLGMSRLLLHGILGRRPTGIDRVILSYLQYYNKNVQGVFQLKFAHWRFNFILSHNATNQIAQLIDCKSRYYRFRVILLLIKAVFSQQDKHRLAGSFLLNIEPTRFDGYPQISKQAGVMALFMVHDLIPLKYPEYCPPKRPKKFLTMVDHVVTYGHGILTNSRSTLEELHAFILSRHKQLPPAEVALLGSNTFLQPSTAMTKRPLSKPYFVILGTIEPRKNHLLLFQVWRRLAERMKEKTPQLVIIGKRGWELENIVDFLERCEILRELVIELFVNDGELVNYLSHAQALLFPTFAEGYGLPLAEALSLRVPVIASNLPVFKEIAADIPEYIDPLDGLSWLAMIEAYTDNKSEQRASQVERLSNYSLPTWADHFIKVDAFMDSLQKREPLN</sequence>
<keyword evidence="3" id="KW-1185">Reference proteome</keyword>
<dbReference type="EMBL" id="LSOG01000104">
    <property type="protein sequence ID" value="OEH45294.1"/>
    <property type="molecule type" value="Genomic_DNA"/>
</dbReference>
<protein>
    <recommendedName>
        <fullName evidence="1">Glycosyl transferase family 1 domain-containing protein</fullName>
    </recommendedName>
</protein>
<dbReference type="OrthoDB" id="9764577at2"/>
<evidence type="ECO:0000313" key="3">
    <source>
        <dbReference type="Proteomes" id="UP000095229"/>
    </source>
</evidence>
<gene>
    <name evidence="2" type="ORF">lpari_03774</name>
</gene>
<dbReference type="InterPro" id="IPR001296">
    <property type="entry name" value="Glyco_trans_1"/>
</dbReference>